<protein>
    <submittedName>
        <fullName evidence="2">Rod shape-determining protein MreC</fullName>
    </submittedName>
</protein>
<evidence type="ECO:0000256" key="1">
    <source>
        <dbReference type="SAM" id="MobiDB-lite"/>
    </source>
</evidence>
<sequence length="315" mass="31367">MRDGQRHSGPAPRRGSRPGGDLRRPGASRHRGAAGGLAIDLGSSGARAWVSGRGLVTGAGWDEGFGRPVRRGRIVDPDSCARLLARLVDTALGADRHRSVIALSHPVLAGTEYRGRARELLASLGVRDVVAVSSARAVAASLGAPAGGPLLVVDMGAGLTEVTLLVDGMIVDARQAESGLGDLHDPGGSGGGGYGGGHGDGRSAGRGTDQGRAGGAGPGPVPAGIAGGVLDMIMSMWRQDKHGAVRGALRRGPVLTGGGALRPDVTRRISLCLGTPARLADDPSTAVVRGAGLILDSVLGHTGRGGAAGPSGRAG</sequence>
<evidence type="ECO:0000313" key="2">
    <source>
        <dbReference type="EMBL" id="QEU71187.1"/>
    </source>
</evidence>
<dbReference type="PANTHER" id="PTHR42749">
    <property type="entry name" value="CELL SHAPE-DETERMINING PROTEIN MREB"/>
    <property type="match status" value="1"/>
</dbReference>
<dbReference type="RefSeq" id="WP_150491682.1">
    <property type="nucleotide sequence ID" value="NZ_JBEOXL010000005.1"/>
</dbReference>
<name>A0A5J6F584_9ACTN</name>
<reference evidence="2 3" key="1">
    <citation type="submission" date="2017-09" db="EMBL/GenBank/DDBJ databases">
        <authorList>
            <person name="Lee N."/>
            <person name="Cho B.-K."/>
        </authorList>
    </citation>
    <scope>NUCLEOTIDE SEQUENCE [LARGE SCALE GENOMIC DNA]</scope>
    <source>
        <strain evidence="2 3">ATCC 12769</strain>
    </source>
</reference>
<gene>
    <name evidence="2" type="ORF">CP967_03755</name>
</gene>
<dbReference type="Proteomes" id="UP000326178">
    <property type="component" value="Chromosome"/>
</dbReference>
<dbReference type="SUPFAM" id="SSF53067">
    <property type="entry name" value="Actin-like ATPase domain"/>
    <property type="match status" value="1"/>
</dbReference>
<dbReference type="EMBL" id="CP023702">
    <property type="protein sequence ID" value="QEU71187.1"/>
    <property type="molecule type" value="Genomic_DNA"/>
</dbReference>
<dbReference type="InterPro" id="IPR043129">
    <property type="entry name" value="ATPase_NBD"/>
</dbReference>
<feature type="region of interest" description="Disordered" evidence="1">
    <location>
        <begin position="1"/>
        <end position="35"/>
    </location>
</feature>
<dbReference type="Gene3D" id="3.30.420.40">
    <property type="match status" value="1"/>
</dbReference>
<accession>A0A5J6F584</accession>
<feature type="compositionally biased region" description="Gly residues" evidence="1">
    <location>
        <begin position="187"/>
        <end position="204"/>
    </location>
</feature>
<dbReference type="KEGG" id="snk:CP967_03755"/>
<feature type="region of interest" description="Disordered" evidence="1">
    <location>
        <begin position="180"/>
        <end position="220"/>
    </location>
</feature>
<evidence type="ECO:0000313" key="3">
    <source>
        <dbReference type="Proteomes" id="UP000326178"/>
    </source>
</evidence>
<dbReference type="AlphaFoldDB" id="A0A5J6F584"/>
<dbReference type="PANTHER" id="PTHR42749:SF1">
    <property type="entry name" value="CELL SHAPE-DETERMINING PROTEIN MREB"/>
    <property type="match status" value="1"/>
</dbReference>
<keyword evidence="3" id="KW-1185">Reference proteome</keyword>
<dbReference type="InterPro" id="IPR004000">
    <property type="entry name" value="Actin"/>
</dbReference>
<dbReference type="OrthoDB" id="4323471at2"/>
<dbReference type="Pfam" id="PF00022">
    <property type="entry name" value="Actin"/>
    <property type="match status" value="1"/>
</dbReference>
<organism evidence="2 3">
    <name type="scientific">Streptomyces nitrosporeus</name>
    <dbReference type="NCBI Taxonomy" id="28894"/>
    <lineage>
        <taxon>Bacteria</taxon>
        <taxon>Bacillati</taxon>
        <taxon>Actinomycetota</taxon>
        <taxon>Actinomycetes</taxon>
        <taxon>Kitasatosporales</taxon>
        <taxon>Streptomycetaceae</taxon>
        <taxon>Streptomyces</taxon>
    </lineage>
</organism>
<proteinExistence type="predicted"/>